<sequence>MSETAAASVPPTPRTPPSWSAPHQPLSYFPNGDSDCLVDDSNWVAWEAQIINGATVCKVSGHLDGTSVRPESPGAAQDEWDLKDALLRSWLMKCLKPSLIPQISKLSSCRDIYAHLQATYSTTGSGTLMYWARALLKPMKADNDVHKHCEDFLNALQFIEGTSWVIPQNVASILLLITLYADPADNKSWYTFVEKQNIKTETKVANVVNAIKEALLAHRNSDSSSGSGQGKYFCTICHSYGHDRNYCRQPGGGKYDPNRKEKGKGKKRKGKEKAHATSDGNEESTHVVLEKMLSVSETSSLAYSHFSSSSTDSSEVPDEAFRTTTSSSRLPPVYIDSGATSHIHSIRSDFTSCSSTTGSVSGFGTGTTRIQGRGEWVSHAQHPKGGVSKLKLQDTCFIPDSSPSLISVPRLDDAKCYTIFGNGWCICFEKDDHGQLLKSILSDEKVIFTGSRHGSRQYSLDTPDTDSTYYTHSPPVNKLEALHRRFGHIG</sequence>
<dbReference type="OrthoDB" id="2758383at2759"/>
<feature type="region of interest" description="Disordered" evidence="1">
    <location>
        <begin position="248"/>
        <end position="285"/>
    </location>
</feature>
<evidence type="ECO:0000256" key="1">
    <source>
        <dbReference type="SAM" id="MobiDB-lite"/>
    </source>
</evidence>
<proteinExistence type="predicted"/>
<feature type="domain" description="Retrovirus-related Pol polyprotein from transposon TNT 1-94-like beta-barrel" evidence="2">
    <location>
        <begin position="334"/>
        <end position="415"/>
    </location>
</feature>
<dbReference type="EMBL" id="ML179415">
    <property type="protein sequence ID" value="THU88280.1"/>
    <property type="molecule type" value="Genomic_DNA"/>
</dbReference>
<accession>A0A4S8LHF2</accession>
<organism evidence="3 4">
    <name type="scientific">Dendrothele bispora (strain CBS 962.96)</name>
    <dbReference type="NCBI Taxonomy" id="1314807"/>
    <lineage>
        <taxon>Eukaryota</taxon>
        <taxon>Fungi</taxon>
        <taxon>Dikarya</taxon>
        <taxon>Basidiomycota</taxon>
        <taxon>Agaricomycotina</taxon>
        <taxon>Agaricomycetes</taxon>
        <taxon>Agaricomycetidae</taxon>
        <taxon>Agaricales</taxon>
        <taxon>Agaricales incertae sedis</taxon>
        <taxon>Dendrothele</taxon>
    </lineage>
</organism>
<keyword evidence="4" id="KW-1185">Reference proteome</keyword>
<evidence type="ECO:0000259" key="2">
    <source>
        <dbReference type="Pfam" id="PF22936"/>
    </source>
</evidence>
<protein>
    <recommendedName>
        <fullName evidence="2">Retrovirus-related Pol polyprotein from transposon TNT 1-94-like beta-barrel domain-containing protein</fullName>
    </recommendedName>
</protein>
<feature type="compositionally biased region" description="Basic residues" evidence="1">
    <location>
        <begin position="261"/>
        <end position="272"/>
    </location>
</feature>
<dbReference type="Pfam" id="PF14223">
    <property type="entry name" value="Retrotran_gag_2"/>
    <property type="match status" value="1"/>
</dbReference>
<dbReference type="AlphaFoldDB" id="A0A4S8LHF2"/>
<reference evidence="3 4" key="1">
    <citation type="journal article" date="2019" name="Nat. Ecol. Evol.">
        <title>Megaphylogeny resolves global patterns of mushroom evolution.</title>
        <authorList>
            <person name="Varga T."/>
            <person name="Krizsan K."/>
            <person name="Foldi C."/>
            <person name="Dima B."/>
            <person name="Sanchez-Garcia M."/>
            <person name="Sanchez-Ramirez S."/>
            <person name="Szollosi G.J."/>
            <person name="Szarkandi J.G."/>
            <person name="Papp V."/>
            <person name="Albert L."/>
            <person name="Andreopoulos W."/>
            <person name="Angelini C."/>
            <person name="Antonin V."/>
            <person name="Barry K.W."/>
            <person name="Bougher N.L."/>
            <person name="Buchanan P."/>
            <person name="Buyck B."/>
            <person name="Bense V."/>
            <person name="Catcheside P."/>
            <person name="Chovatia M."/>
            <person name="Cooper J."/>
            <person name="Damon W."/>
            <person name="Desjardin D."/>
            <person name="Finy P."/>
            <person name="Geml J."/>
            <person name="Haridas S."/>
            <person name="Hughes K."/>
            <person name="Justo A."/>
            <person name="Karasinski D."/>
            <person name="Kautmanova I."/>
            <person name="Kiss B."/>
            <person name="Kocsube S."/>
            <person name="Kotiranta H."/>
            <person name="LaButti K.M."/>
            <person name="Lechner B.E."/>
            <person name="Liimatainen K."/>
            <person name="Lipzen A."/>
            <person name="Lukacs Z."/>
            <person name="Mihaltcheva S."/>
            <person name="Morgado L.N."/>
            <person name="Niskanen T."/>
            <person name="Noordeloos M.E."/>
            <person name="Ohm R.A."/>
            <person name="Ortiz-Santana B."/>
            <person name="Ovrebo C."/>
            <person name="Racz N."/>
            <person name="Riley R."/>
            <person name="Savchenko A."/>
            <person name="Shiryaev A."/>
            <person name="Soop K."/>
            <person name="Spirin V."/>
            <person name="Szebenyi C."/>
            <person name="Tomsovsky M."/>
            <person name="Tulloss R.E."/>
            <person name="Uehling J."/>
            <person name="Grigoriev I.V."/>
            <person name="Vagvolgyi C."/>
            <person name="Papp T."/>
            <person name="Martin F.M."/>
            <person name="Miettinen O."/>
            <person name="Hibbett D.S."/>
            <person name="Nagy L.G."/>
        </authorList>
    </citation>
    <scope>NUCLEOTIDE SEQUENCE [LARGE SCALE GENOMIC DNA]</scope>
    <source>
        <strain evidence="3 4">CBS 962.96</strain>
    </source>
</reference>
<feature type="region of interest" description="Disordered" evidence="1">
    <location>
        <begin position="306"/>
        <end position="328"/>
    </location>
</feature>
<evidence type="ECO:0000313" key="3">
    <source>
        <dbReference type="EMBL" id="THU88280.1"/>
    </source>
</evidence>
<name>A0A4S8LHF2_DENBC</name>
<dbReference type="Proteomes" id="UP000297245">
    <property type="component" value="Unassembled WGS sequence"/>
</dbReference>
<evidence type="ECO:0000313" key="4">
    <source>
        <dbReference type="Proteomes" id="UP000297245"/>
    </source>
</evidence>
<dbReference type="Pfam" id="PF22936">
    <property type="entry name" value="Pol_BBD"/>
    <property type="match status" value="1"/>
</dbReference>
<dbReference type="InterPro" id="IPR054722">
    <property type="entry name" value="PolX-like_BBD"/>
</dbReference>
<gene>
    <name evidence="3" type="ORF">K435DRAFT_842232</name>
</gene>
<feature type="region of interest" description="Disordered" evidence="1">
    <location>
        <begin position="1"/>
        <end position="24"/>
    </location>
</feature>